<dbReference type="GO" id="GO:0006086">
    <property type="term" value="P:pyruvate decarboxylation to acetyl-CoA"/>
    <property type="evidence" value="ECO:0007669"/>
    <property type="project" value="TreeGrafter"/>
</dbReference>
<feature type="region of interest" description="Disordered" evidence="10">
    <location>
        <begin position="86"/>
        <end position="131"/>
    </location>
</feature>
<comment type="caution">
    <text evidence="13">The sequence shown here is derived from an EMBL/GenBank/DDBJ whole genome shotgun (WGS) entry which is preliminary data.</text>
</comment>
<feature type="domain" description="Peripheral subunit-binding (PSBD)" evidence="12">
    <location>
        <begin position="152"/>
        <end position="192"/>
    </location>
</feature>
<evidence type="ECO:0000256" key="3">
    <source>
        <dbReference type="ARBA" id="ARBA00011484"/>
    </source>
</evidence>
<dbReference type="PANTHER" id="PTHR43178:SF2">
    <property type="entry name" value="DIHYDROLIPOYLLYSINE-RESIDUE ACETYLTRANSFERASE COMPONENT OF PYRUVATE DEHYDROGENASE COMPLEX"/>
    <property type="match status" value="1"/>
</dbReference>
<feature type="domain" description="Lipoyl-binding" evidence="11">
    <location>
        <begin position="3"/>
        <end position="78"/>
    </location>
</feature>
<evidence type="ECO:0000256" key="8">
    <source>
        <dbReference type="ARBA" id="ARBA00048370"/>
    </source>
</evidence>
<evidence type="ECO:0000256" key="7">
    <source>
        <dbReference type="ARBA" id="ARBA00025211"/>
    </source>
</evidence>
<dbReference type="Gene3D" id="2.40.50.100">
    <property type="match status" value="1"/>
</dbReference>
<dbReference type="SUPFAM" id="SSF47005">
    <property type="entry name" value="Peripheral subunit-binding domain of 2-oxo acid dehydrogenase complex"/>
    <property type="match status" value="1"/>
</dbReference>
<proteinExistence type="inferred from homology"/>
<dbReference type="SUPFAM" id="SSF52777">
    <property type="entry name" value="CoA-dependent acyltransferases"/>
    <property type="match status" value="1"/>
</dbReference>
<comment type="similarity">
    <text evidence="2 9">Belongs to the 2-oxoacid dehydrogenase family.</text>
</comment>
<dbReference type="Pfam" id="PF00364">
    <property type="entry name" value="Biotin_lipoyl"/>
    <property type="match status" value="1"/>
</dbReference>
<dbReference type="EMBL" id="JAENIO010000018">
    <property type="protein sequence ID" value="MBK1834122.1"/>
    <property type="molecule type" value="Genomic_DNA"/>
</dbReference>
<dbReference type="PROSITE" id="PS51826">
    <property type="entry name" value="PSBD"/>
    <property type="match status" value="1"/>
</dbReference>
<organism evidence="13 14">
    <name type="scientific">Roseibacillus ishigakijimensis</name>
    <dbReference type="NCBI Taxonomy" id="454146"/>
    <lineage>
        <taxon>Bacteria</taxon>
        <taxon>Pseudomonadati</taxon>
        <taxon>Verrucomicrobiota</taxon>
        <taxon>Verrucomicrobiia</taxon>
        <taxon>Verrucomicrobiales</taxon>
        <taxon>Verrucomicrobiaceae</taxon>
        <taxon>Roseibacillus</taxon>
    </lineage>
</organism>
<dbReference type="Gene3D" id="3.30.559.10">
    <property type="entry name" value="Chloramphenicol acetyltransferase-like domain"/>
    <property type="match status" value="1"/>
</dbReference>
<dbReference type="GO" id="GO:0004742">
    <property type="term" value="F:dihydrolipoyllysine-residue acetyltransferase activity"/>
    <property type="evidence" value="ECO:0007669"/>
    <property type="project" value="UniProtKB-EC"/>
</dbReference>
<dbReference type="SUPFAM" id="SSF51230">
    <property type="entry name" value="Single hybrid motif"/>
    <property type="match status" value="1"/>
</dbReference>
<accession>A0A934VMC0</accession>
<dbReference type="InterPro" id="IPR003016">
    <property type="entry name" value="2-oxoA_DH_lipoyl-BS"/>
</dbReference>
<comment type="catalytic activity">
    <reaction evidence="8">
        <text>N(6)-[(R)-dihydrolipoyl]-L-lysyl-[protein] + acetyl-CoA = N(6)-[(R)-S(8)-acetyldihydrolipoyl]-L-lysyl-[protein] + CoA</text>
        <dbReference type="Rhea" id="RHEA:17017"/>
        <dbReference type="Rhea" id="RHEA-COMP:10475"/>
        <dbReference type="Rhea" id="RHEA-COMP:10478"/>
        <dbReference type="ChEBI" id="CHEBI:57287"/>
        <dbReference type="ChEBI" id="CHEBI:57288"/>
        <dbReference type="ChEBI" id="CHEBI:83100"/>
        <dbReference type="ChEBI" id="CHEBI:83111"/>
        <dbReference type="EC" id="2.3.1.12"/>
    </reaction>
</comment>
<evidence type="ECO:0000256" key="10">
    <source>
        <dbReference type="SAM" id="MobiDB-lite"/>
    </source>
</evidence>
<comment type="cofactor">
    <cofactor evidence="1 9">
        <name>(R)-lipoate</name>
        <dbReference type="ChEBI" id="CHEBI:83088"/>
    </cofactor>
</comment>
<evidence type="ECO:0000256" key="4">
    <source>
        <dbReference type="ARBA" id="ARBA00022679"/>
    </source>
</evidence>
<dbReference type="InterPro" id="IPR036625">
    <property type="entry name" value="E3-bd_dom_sf"/>
</dbReference>
<dbReference type="InterPro" id="IPR011053">
    <property type="entry name" value="Single_hybrid_motif"/>
</dbReference>
<dbReference type="CDD" id="cd06849">
    <property type="entry name" value="lipoyl_domain"/>
    <property type="match status" value="1"/>
</dbReference>
<evidence type="ECO:0000259" key="11">
    <source>
        <dbReference type="PROSITE" id="PS50968"/>
    </source>
</evidence>
<evidence type="ECO:0000256" key="6">
    <source>
        <dbReference type="ARBA" id="ARBA00023315"/>
    </source>
</evidence>
<dbReference type="AlphaFoldDB" id="A0A934VMC0"/>
<dbReference type="GO" id="GO:0031405">
    <property type="term" value="F:lipoic acid binding"/>
    <property type="evidence" value="ECO:0007669"/>
    <property type="project" value="TreeGrafter"/>
</dbReference>
<dbReference type="Gene3D" id="4.10.320.10">
    <property type="entry name" value="E3-binding domain"/>
    <property type="match status" value="1"/>
</dbReference>
<evidence type="ECO:0000259" key="12">
    <source>
        <dbReference type="PROSITE" id="PS51826"/>
    </source>
</evidence>
<dbReference type="InterPro" id="IPR000089">
    <property type="entry name" value="Biotin_lipoyl"/>
</dbReference>
<dbReference type="Pfam" id="PF02817">
    <property type="entry name" value="E3_binding"/>
    <property type="match status" value="1"/>
</dbReference>
<dbReference type="InterPro" id="IPR004167">
    <property type="entry name" value="PSBD"/>
</dbReference>
<evidence type="ECO:0000256" key="9">
    <source>
        <dbReference type="RuleBase" id="RU003423"/>
    </source>
</evidence>
<protein>
    <recommendedName>
        <fullName evidence="9">Dihydrolipoamide acetyltransferase component of pyruvate dehydrogenase complex</fullName>
        <ecNumber evidence="9">2.3.1.-</ecNumber>
    </recommendedName>
</protein>
<dbReference type="PROSITE" id="PS00189">
    <property type="entry name" value="LIPOYL"/>
    <property type="match status" value="1"/>
</dbReference>
<evidence type="ECO:0000313" key="14">
    <source>
        <dbReference type="Proteomes" id="UP000604083"/>
    </source>
</evidence>
<evidence type="ECO:0000256" key="5">
    <source>
        <dbReference type="ARBA" id="ARBA00022823"/>
    </source>
</evidence>
<comment type="subunit">
    <text evidence="3">Forms a 24-polypeptide structural core with octahedral symmetry.</text>
</comment>
<keyword evidence="6 9" id="KW-0012">Acyltransferase</keyword>
<keyword evidence="14" id="KW-1185">Reference proteome</keyword>
<evidence type="ECO:0000256" key="2">
    <source>
        <dbReference type="ARBA" id="ARBA00007317"/>
    </source>
</evidence>
<dbReference type="EC" id="2.3.1.-" evidence="9"/>
<dbReference type="InterPro" id="IPR050743">
    <property type="entry name" value="2-oxoacid_DH_E2_comp"/>
</dbReference>
<sequence>MPLVAVTMPQLGESIAEATVIRLDVAVGSQVQADAEIIEVETNKATMGVTTLCGGTVKELFAEEGETYAVGSILGLLEVSEEEVARTGVSVHGDEKAGEGDAPAQPAEAEESRPHDYRPGEEDESYTPPKVTVEPSVQGLQVPAGGPAGAHYISPRMRARMNELGLQGADVSAIAGSGAGGRVTVEDLESFLAYIDGWPGSKASPMRLAVADAMRRSWTRPLATVGTGAPLEKLLAYRKTLDPKPGLTLFLLRAFGLALKEHPATAGFLVGQKVVHPKAYDIGVAVQVEDGVVVPVLRRVDERDIADLSADYENLVTQSRDKKVPEEAVGGGIATVTNFGTFGLRWATPVPLPSETLILGMGSGEMRPVWNAEKGIFEPELQAELTLTFDHRVVDGGGAGVLLQRVVELLQKPEEL</sequence>
<evidence type="ECO:0000313" key="13">
    <source>
        <dbReference type="EMBL" id="MBK1834122.1"/>
    </source>
</evidence>
<dbReference type="PANTHER" id="PTHR43178">
    <property type="entry name" value="DIHYDROLIPOAMIDE ACETYLTRANSFERASE COMPONENT OF PYRUVATE DEHYDROGENASE COMPLEX"/>
    <property type="match status" value="1"/>
</dbReference>
<dbReference type="Pfam" id="PF00198">
    <property type="entry name" value="2-oxoacid_dh"/>
    <property type="match status" value="1"/>
</dbReference>
<keyword evidence="4 9" id="KW-0808">Transferase</keyword>
<dbReference type="InterPro" id="IPR023213">
    <property type="entry name" value="CAT-like_dom_sf"/>
</dbReference>
<dbReference type="RefSeq" id="WP_200391556.1">
    <property type="nucleotide sequence ID" value="NZ_JAENIO010000018.1"/>
</dbReference>
<name>A0A934VMC0_9BACT</name>
<gene>
    <name evidence="13" type="ORF">JIN78_08620</name>
</gene>
<dbReference type="InterPro" id="IPR001078">
    <property type="entry name" value="2-oxoacid_DH_actylTfrase"/>
</dbReference>
<dbReference type="PROSITE" id="PS50968">
    <property type="entry name" value="BIOTINYL_LIPOYL"/>
    <property type="match status" value="1"/>
</dbReference>
<comment type="function">
    <text evidence="7">The pyruvate dehydrogenase complex catalyzes the overall conversion of pyruvate to acetyl-CoA and CO(2). It contains multiple copies of three enzymatic components: pyruvate dehydrogenase (E1), dihydrolipoamide acetyltransferase (E2) and lipoamide dehydrogenase (E3).</text>
</comment>
<dbReference type="Proteomes" id="UP000604083">
    <property type="component" value="Unassembled WGS sequence"/>
</dbReference>
<keyword evidence="5 9" id="KW-0450">Lipoyl</keyword>
<dbReference type="GO" id="GO:0005737">
    <property type="term" value="C:cytoplasm"/>
    <property type="evidence" value="ECO:0007669"/>
    <property type="project" value="TreeGrafter"/>
</dbReference>
<evidence type="ECO:0000256" key="1">
    <source>
        <dbReference type="ARBA" id="ARBA00001938"/>
    </source>
</evidence>
<reference evidence="13" key="1">
    <citation type="submission" date="2021-01" db="EMBL/GenBank/DDBJ databases">
        <title>Modified the classification status of verrucomicrobia.</title>
        <authorList>
            <person name="Feng X."/>
        </authorList>
    </citation>
    <scope>NUCLEOTIDE SEQUENCE</scope>
    <source>
        <strain evidence="13">KCTC 12986</strain>
    </source>
</reference>
<feature type="compositionally biased region" description="Basic and acidic residues" evidence="10">
    <location>
        <begin position="110"/>
        <end position="120"/>
    </location>
</feature>